<dbReference type="InterPro" id="IPR036770">
    <property type="entry name" value="Ankyrin_rpt-contain_sf"/>
</dbReference>
<evidence type="ECO:0000256" key="1">
    <source>
        <dbReference type="ARBA" id="ARBA00022737"/>
    </source>
</evidence>
<evidence type="ECO:0000313" key="5">
    <source>
        <dbReference type="EMBL" id="ETV83089.1"/>
    </source>
</evidence>
<evidence type="ECO:0000256" key="4">
    <source>
        <dbReference type="SAM" id="MobiDB-lite"/>
    </source>
</evidence>
<dbReference type="RefSeq" id="XP_009827760.1">
    <property type="nucleotide sequence ID" value="XM_009829458.1"/>
</dbReference>
<dbReference type="PROSITE" id="PS50297">
    <property type="entry name" value="ANK_REP_REGION"/>
    <property type="match status" value="3"/>
</dbReference>
<dbReference type="OrthoDB" id="194358at2759"/>
<dbReference type="SMART" id="SM00248">
    <property type="entry name" value="ANK"/>
    <property type="match status" value="4"/>
</dbReference>
<dbReference type="PANTHER" id="PTHR24198:SF165">
    <property type="entry name" value="ANKYRIN REPEAT-CONTAINING PROTEIN-RELATED"/>
    <property type="match status" value="1"/>
</dbReference>
<dbReference type="AlphaFoldDB" id="W4GVQ0"/>
<dbReference type="SUPFAM" id="SSF48403">
    <property type="entry name" value="Ankyrin repeat"/>
    <property type="match status" value="1"/>
</dbReference>
<dbReference type="VEuPathDB" id="FungiDB:H257_04822"/>
<feature type="repeat" description="ANK" evidence="3">
    <location>
        <begin position="77"/>
        <end position="103"/>
    </location>
</feature>
<feature type="repeat" description="ANK" evidence="3">
    <location>
        <begin position="115"/>
        <end position="147"/>
    </location>
</feature>
<proteinExistence type="predicted"/>
<dbReference type="STRING" id="112090.W4GVQ0"/>
<dbReference type="EMBL" id="KI913121">
    <property type="protein sequence ID" value="ETV83089.1"/>
    <property type="molecule type" value="Genomic_DNA"/>
</dbReference>
<dbReference type="Pfam" id="PF12796">
    <property type="entry name" value="Ank_2"/>
    <property type="match status" value="2"/>
</dbReference>
<feature type="compositionally biased region" description="Acidic residues" evidence="4">
    <location>
        <begin position="379"/>
        <end position="392"/>
    </location>
</feature>
<sequence>MLPSPLPNKAQAQAHRLLSSGDDDECRKFIRENNIDMNLPNAQGCTLLITACAFDRSTLLHELVARTNNIAAATYANANNALHFAALSTHPDVLRLLLEADVDKWQPWINVGNANGDTPLMVACTTKCVQAVNALLLHGADVTASNKDRVTALMCAAKEACDSPPDEAVQLVGRLLATRDVASTLNATNVDGNTALHFAVQSRRPNVVRILLNAPSVDSSIRNRLGLTALDLATAINGSSNHSTRTSEVLELLQHAWVLLEAAADQRSQELLLSSYFTQDTPHKQPKAKCLVSSTPPAIPTTTTTTASTKKKKKSKAKTNRQRTSAAGANKDSLVTKHFTDDSKEDSTDEPTVVCVQKPPSPQHSITAQVKPNSNVPSDNDDDEGQKDVTDDEADVLYDTFPLFRTMGISLAHFALHELDGLSMAQLDMLQDAHMHAFTVIGDKKVQVARQLEADRIHAAYELEQHIFNLG</sequence>
<name>W4GVQ0_APHAT</name>
<protein>
    <submittedName>
        <fullName evidence="5">Uncharacterized protein</fullName>
    </submittedName>
</protein>
<feature type="compositionally biased region" description="Low complexity" evidence="4">
    <location>
        <begin position="294"/>
        <end position="308"/>
    </location>
</feature>
<feature type="compositionally biased region" description="Basic residues" evidence="4">
    <location>
        <begin position="309"/>
        <end position="321"/>
    </location>
</feature>
<feature type="region of interest" description="Disordered" evidence="4">
    <location>
        <begin position="282"/>
        <end position="392"/>
    </location>
</feature>
<evidence type="ECO:0000256" key="3">
    <source>
        <dbReference type="PROSITE-ProRule" id="PRU00023"/>
    </source>
</evidence>
<feature type="non-terminal residue" evidence="5">
    <location>
        <position position="1"/>
    </location>
</feature>
<keyword evidence="1" id="KW-0677">Repeat</keyword>
<dbReference type="InterPro" id="IPR002110">
    <property type="entry name" value="Ankyrin_rpt"/>
</dbReference>
<gene>
    <name evidence="5" type="ORF">H257_04822</name>
</gene>
<dbReference type="PROSITE" id="PS50088">
    <property type="entry name" value="ANK_REPEAT"/>
    <property type="match status" value="3"/>
</dbReference>
<feature type="repeat" description="ANK" evidence="3">
    <location>
        <begin position="191"/>
        <end position="213"/>
    </location>
</feature>
<keyword evidence="2 3" id="KW-0040">ANK repeat</keyword>
<feature type="compositionally biased region" description="Basic and acidic residues" evidence="4">
    <location>
        <begin position="334"/>
        <end position="346"/>
    </location>
</feature>
<dbReference type="PANTHER" id="PTHR24198">
    <property type="entry name" value="ANKYRIN REPEAT AND PROTEIN KINASE DOMAIN-CONTAINING PROTEIN"/>
    <property type="match status" value="1"/>
</dbReference>
<accession>W4GVQ0</accession>
<reference evidence="5" key="1">
    <citation type="submission" date="2013-12" db="EMBL/GenBank/DDBJ databases">
        <title>The Genome Sequence of Aphanomyces astaci APO3.</title>
        <authorList>
            <consortium name="The Broad Institute Genomics Platform"/>
            <person name="Russ C."/>
            <person name="Tyler B."/>
            <person name="van West P."/>
            <person name="Dieguez-Uribeondo J."/>
            <person name="Young S.K."/>
            <person name="Zeng Q."/>
            <person name="Gargeya S."/>
            <person name="Fitzgerald M."/>
            <person name="Abouelleil A."/>
            <person name="Alvarado L."/>
            <person name="Chapman S.B."/>
            <person name="Gainer-Dewar J."/>
            <person name="Goldberg J."/>
            <person name="Griggs A."/>
            <person name="Gujja S."/>
            <person name="Hansen M."/>
            <person name="Howarth C."/>
            <person name="Imamovic A."/>
            <person name="Ireland A."/>
            <person name="Larimer J."/>
            <person name="McCowan C."/>
            <person name="Murphy C."/>
            <person name="Pearson M."/>
            <person name="Poon T.W."/>
            <person name="Priest M."/>
            <person name="Roberts A."/>
            <person name="Saif S."/>
            <person name="Shea T."/>
            <person name="Sykes S."/>
            <person name="Wortman J."/>
            <person name="Nusbaum C."/>
            <person name="Birren B."/>
        </authorList>
    </citation>
    <scope>NUCLEOTIDE SEQUENCE [LARGE SCALE GENOMIC DNA]</scope>
    <source>
        <strain evidence="5">APO3</strain>
    </source>
</reference>
<evidence type="ECO:0000256" key="2">
    <source>
        <dbReference type="ARBA" id="ARBA00023043"/>
    </source>
</evidence>
<dbReference type="Pfam" id="PF13857">
    <property type="entry name" value="Ank_5"/>
    <property type="match status" value="1"/>
</dbReference>
<dbReference type="Gene3D" id="1.25.40.20">
    <property type="entry name" value="Ankyrin repeat-containing domain"/>
    <property type="match status" value="2"/>
</dbReference>
<dbReference type="GeneID" id="20806818"/>
<organism evidence="5">
    <name type="scientific">Aphanomyces astaci</name>
    <name type="common">Crayfish plague agent</name>
    <dbReference type="NCBI Taxonomy" id="112090"/>
    <lineage>
        <taxon>Eukaryota</taxon>
        <taxon>Sar</taxon>
        <taxon>Stramenopiles</taxon>
        <taxon>Oomycota</taxon>
        <taxon>Saprolegniomycetes</taxon>
        <taxon>Saprolegniales</taxon>
        <taxon>Verrucalvaceae</taxon>
        <taxon>Aphanomyces</taxon>
    </lineage>
</organism>